<dbReference type="InterPro" id="IPR013783">
    <property type="entry name" value="Ig-like_fold"/>
</dbReference>
<sequence>MCILPLLSVGQENIENFISVKGNKLMNGDKEFRFVSFNIPTLNYNEDVFEFDRLHPYSLPDEFEIRDVMETVKQVGGQVIRMYTLPVRIENESNTAPTYIEGPGQFVEESFKTMDLVLALANEYNIRIVFSTLNNFRWMGGVPQYCGFRGKDRGVFYTDPEIIADYKATLNFVINRKNSITGEFYKDDKAILCWETGNELYSTPEWTNEICGYIKSLDKNHLTMDGFFAFDDRPVMESSIGNPNVDIICSHHYELNPAEFVRNVKRNIELIDGKKPYLIGECGFVSTTALEMCIDYVINSDITGLLVWGIRGHRSEGGFYWHSEPLGYGRYKAYHWPGFESGSTYDEKNLFAMMRKQASKISGNKMPELSAPSIPELLPIAHVSTISWKGSTGALGYDIYRSEKKKGPYKLVGYNISDAVNQYVPLFEDNTAKKGKSYYYRIKAKNEYGSSDYSNTVGPVKVETLGLIDNMNNFGKVYFSTENVSLETDRDRVFKEDMYRFKAGPEEKMIYYVPGNIKRIRIYSFCQQAVSNLRLLTSKDNDNYKSVDVQPNIYDNGKGDYGYWVPIVHDVEVNQESSYLKIEFNLESQISRVELYYE</sequence>
<keyword evidence="6" id="KW-0378">Hydrolase</keyword>
<evidence type="ECO:0000256" key="2">
    <source>
        <dbReference type="ARBA" id="ARBA00004613"/>
    </source>
</evidence>
<evidence type="ECO:0000256" key="3">
    <source>
        <dbReference type="ARBA" id="ARBA00012706"/>
    </source>
</evidence>
<dbReference type="PANTHER" id="PTHR31451:SF39">
    <property type="entry name" value="MANNAN ENDO-1,4-BETA-MANNOSIDASE 1"/>
    <property type="match status" value="1"/>
</dbReference>
<keyword evidence="5" id="KW-0732">Signal</keyword>
<protein>
    <recommendedName>
        <fullName evidence="3">mannan endo-1,4-beta-mannosidase</fullName>
        <ecNumber evidence="3">3.2.1.78</ecNumber>
    </recommendedName>
</protein>
<dbReference type="EC" id="3.2.1.78" evidence="3"/>
<dbReference type="GO" id="GO:0005576">
    <property type="term" value="C:extracellular region"/>
    <property type="evidence" value="ECO:0007669"/>
    <property type="project" value="UniProtKB-SubCell"/>
</dbReference>
<keyword evidence="10" id="KW-1185">Reference proteome</keyword>
<dbReference type="Gene3D" id="2.60.40.10">
    <property type="entry name" value="Immunoglobulins"/>
    <property type="match status" value="1"/>
</dbReference>
<dbReference type="EMBL" id="AP018042">
    <property type="protein sequence ID" value="BAX79318.1"/>
    <property type="molecule type" value="Genomic_DNA"/>
</dbReference>
<evidence type="ECO:0000259" key="8">
    <source>
        <dbReference type="Pfam" id="PF26410"/>
    </source>
</evidence>
<dbReference type="OrthoDB" id="9801493at2"/>
<dbReference type="InterPro" id="IPR001547">
    <property type="entry name" value="Glyco_hydro_5"/>
</dbReference>
<comment type="subcellular location">
    <subcellularLocation>
        <location evidence="2">Secreted</location>
    </subcellularLocation>
</comment>
<evidence type="ECO:0000256" key="7">
    <source>
        <dbReference type="ARBA" id="ARBA00023295"/>
    </source>
</evidence>
<dbReference type="AlphaFoldDB" id="A0A1Y1CG19"/>
<dbReference type="KEGG" id="mbas:ALGA_0931"/>
<reference evidence="10" key="2">
    <citation type="journal article" date="2020" name="Antonie Van Leeuwenhoek">
        <title>Labilibaculum antarcticum sp. nov., a novel facultative anaerobic, psychrotorelant bacterium isolated from marine sediment of Antarctica.</title>
        <authorList>
            <person name="Watanabe M."/>
            <person name="Kojima H."/>
            <person name="Fukui M."/>
        </authorList>
    </citation>
    <scope>NUCLEOTIDE SEQUENCE [LARGE SCALE GENOMIC DNA]</scope>
    <source>
        <strain evidence="10">SPP2</strain>
    </source>
</reference>
<evidence type="ECO:0000313" key="9">
    <source>
        <dbReference type="EMBL" id="BAX79318.1"/>
    </source>
</evidence>
<dbReference type="InterPro" id="IPR017853">
    <property type="entry name" value="GH"/>
</dbReference>
<gene>
    <name evidence="9" type="ORF">ALGA_0931</name>
</gene>
<reference evidence="9 10" key="1">
    <citation type="journal article" date="2018" name="Mar. Genomics">
        <title>Complete genome sequence of Marinifilaceae bacterium strain SPP2, isolated from the Antarctic marine sediment.</title>
        <authorList>
            <person name="Watanabe M."/>
            <person name="Kojima H."/>
            <person name="Fukui M."/>
        </authorList>
    </citation>
    <scope>NUCLEOTIDE SEQUENCE [LARGE SCALE GENOMIC DNA]</scope>
    <source>
        <strain evidence="9 10">SPP2</strain>
    </source>
</reference>
<dbReference type="PANTHER" id="PTHR31451">
    <property type="match status" value="1"/>
</dbReference>
<dbReference type="Gene3D" id="3.20.20.80">
    <property type="entry name" value="Glycosidases"/>
    <property type="match status" value="1"/>
</dbReference>
<dbReference type="SUPFAM" id="SSF49265">
    <property type="entry name" value="Fibronectin type III"/>
    <property type="match status" value="1"/>
</dbReference>
<feature type="domain" description="Glycoside hydrolase family 5" evidence="8">
    <location>
        <begin position="64"/>
        <end position="256"/>
    </location>
</feature>
<dbReference type="Proteomes" id="UP000218267">
    <property type="component" value="Chromosome"/>
</dbReference>
<dbReference type="InterPro" id="IPR045053">
    <property type="entry name" value="MAN-like"/>
</dbReference>
<organism evidence="9 10">
    <name type="scientific">Labilibaculum antarcticum</name>
    <dbReference type="NCBI Taxonomy" id="1717717"/>
    <lineage>
        <taxon>Bacteria</taxon>
        <taxon>Pseudomonadati</taxon>
        <taxon>Bacteroidota</taxon>
        <taxon>Bacteroidia</taxon>
        <taxon>Marinilabiliales</taxon>
        <taxon>Marinifilaceae</taxon>
        <taxon>Labilibaculum</taxon>
    </lineage>
</organism>
<dbReference type="Pfam" id="PF26410">
    <property type="entry name" value="GH5_mannosidase"/>
    <property type="match status" value="1"/>
</dbReference>
<evidence type="ECO:0000256" key="6">
    <source>
        <dbReference type="ARBA" id="ARBA00022801"/>
    </source>
</evidence>
<proteinExistence type="predicted"/>
<evidence type="ECO:0000256" key="4">
    <source>
        <dbReference type="ARBA" id="ARBA00022525"/>
    </source>
</evidence>
<keyword evidence="7" id="KW-0326">Glycosidase</keyword>
<comment type="catalytic activity">
    <reaction evidence="1">
        <text>Random hydrolysis of (1-&gt;4)-beta-D-mannosidic linkages in mannans, galactomannans and glucomannans.</text>
        <dbReference type="EC" id="3.2.1.78"/>
    </reaction>
</comment>
<name>A0A1Y1CG19_9BACT</name>
<dbReference type="GO" id="GO:0016985">
    <property type="term" value="F:mannan endo-1,4-beta-mannosidase activity"/>
    <property type="evidence" value="ECO:0007669"/>
    <property type="project" value="TreeGrafter"/>
</dbReference>
<accession>A0A1Y1CG19</accession>
<dbReference type="RefSeq" id="WP_096428236.1">
    <property type="nucleotide sequence ID" value="NZ_AP018042.1"/>
</dbReference>
<keyword evidence="4" id="KW-0964">Secreted</keyword>
<evidence type="ECO:0000313" key="10">
    <source>
        <dbReference type="Proteomes" id="UP000218267"/>
    </source>
</evidence>
<evidence type="ECO:0000256" key="1">
    <source>
        <dbReference type="ARBA" id="ARBA00001678"/>
    </source>
</evidence>
<dbReference type="SUPFAM" id="SSF51445">
    <property type="entry name" value="(Trans)glycosidases"/>
    <property type="match status" value="1"/>
</dbReference>
<dbReference type="InterPro" id="IPR036116">
    <property type="entry name" value="FN3_sf"/>
</dbReference>
<evidence type="ECO:0000256" key="5">
    <source>
        <dbReference type="ARBA" id="ARBA00022729"/>
    </source>
</evidence>